<dbReference type="RefSeq" id="WP_220102347.1">
    <property type="nucleotide sequence ID" value="NZ_JAHZSS010000001.1"/>
</dbReference>
<evidence type="ECO:0000256" key="5">
    <source>
        <dbReference type="ARBA" id="ARBA00022759"/>
    </source>
</evidence>
<comment type="similarity">
    <text evidence="2">Belongs to the phage GPA family.</text>
</comment>
<evidence type="ECO:0000256" key="4">
    <source>
        <dbReference type="ARBA" id="ARBA00022722"/>
    </source>
</evidence>
<gene>
    <name evidence="8" type="ORF">K0504_01390</name>
</gene>
<keyword evidence="6" id="KW-0378">Hydrolase</keyword>
<reference evidence="8" key="1">
    <citation type="submission" date="2021-07" db="EMBL/GenBank/DDBJ databases">
        <title>Neiella marina sp. nov., isolated from the intestinal content of sea cucumber Apostichopus japonicus.</title>
        <authorList>
            <person name="Bai X."/>
        </authorList>
    </citation>
    <scope>NUCLEOTIDE SEQUENCE</scope>
    <source>
        <strain evidence="8">126</strain>
    </source>
</reference>
<dbReference type="GO" id="GO:0004519">
    <property type="term" value="F:endonuclease activity"/>
    <property type="evidence" value="ECO:0007669"/>
    <property type="project" value="UniProtKB-KW"/>
</dbReference>
<dbReference type="EMBL" id="JAHZSS010000001">
    <property type="protein sequence ID" value="MBW8189675.1"/>
    <property type="molecule type" value="Genomic_DNA"/>
</dbReference>
<comment type="function">
    <text evidence="1">Possible endonuclease which induces a single-strand cut and initiates DNA replication.</text>
</comment>
<keyword evidence="3" id="KW-0235">DNA replication</keyword>
<evidence type="ECO:0000256" key="2">
    <source>
        <dbReference type="ARBA" id="ARBA00009260"/>
    </source>
</evidence>
<dbReference type="Proteomes" id="UP001166251">
    <property type="component" value="Unassembled WGS sequence"/>
</dbReference>
<comment type="caution">
    <text evidence="8">The sequence shown here is derived from an EMBL/GenBank/DDBJ whole genome shotgun (WGS) entry which is preliminary data.</text>
</comment>
<sequence>MPEIDSQDRKFVDDLLGAFPLAFRAKLICDYKYEPSRRLANLTLLRRRKEVAQKLGIRPEFLRLDVSEEELREKAKRRSQYCQSLEYSNLSTIEQLKAMTRYVNGFRINAPSANSPLTGTVPVTLTGLDLAYIEGAIKRMCNYGWWLRKLRRRYVTDVETAAQILGFVNKFKGIYASDFALRNRLNQKAYQDKLLSSTVVMNQLGQEFTLKELQEKNVSNPAIRKAELMMRMRGFEELSEEHGHSGVFLTFTCPSRFHACHSFNGQRNEKWDGSTPYEGQQYLCTLFARVRAQWNREGIRPYGFRVAEPHHDGTPHWHLLLFVEPELKRRLLDICKQYCFEIDGNESGAVEHRFKAVEIDPDKGSATGYIAKYVSKNIDGEHLDEGVYGESPLEAAVRVDAWASCWAIRQFQQIGGASVTVWRELRRLKRNKLIDERLIAIFDCADSGNWSAFIQKMGGIWCKPSNRPIRILYKLVVDEKTGECKGNAFGDGLLMRLKGLLVDGREVITRLFDWQLVSKGPKAL</sequence>
<evidence type="ECO:0000259" key="7">
    <source>
        <dbReference type="Pfam" id="PF05840"/>
    </source>
</evidence>
<feature type="domain" description="Replication gene A protein-like" evidence="7">
    <location>
        <begin position="131"/>
        <end position="380"/>
    </location>
</feature>
<dbReference type="Pfam" id="PF05840">
    <property type="entry name" value="Phage_GPA"/>
    <property type="match status" value="1"/>
</dbReference>
<evidence type="ECO:0000256" key="1">
    <source>
        <dbReference type="ARBA" id="ARBA00003293"/>
    </source>
</evidence>
<evidence type="ECO:0000256" key="3">
    <source>
        <dbReference type="ARBA" id="ARBA00022705"/>
    </source>
</evidence>
<keyword evidence="4" id="KW-0540">Nuclease</keyword>
<keyword evidence="5 8" id="KW-0255">Endonuclease</keyword>
<name>A0ABS7EBP3_9GAMM</name>
<proteinExistence type="inferred from homology"/>
<organism evidence="8 9">
    <name type="scientific">Neiella holothuriorum</name>
    <dbReference type="NCBI Taxonomy" id="2870530"/>
    <lineage>
        <taxon>Bacteria</taxon>
        <taxon>Pseudomonadati</taxon>
        <taxon>Pseudomonadota</taxon>
        <taxon>Gammaproteobacteria</taxon>
        <taxon>Alteromonadales</taxon>
        <taxon>Echinimonadaceae</taxon>
        <taxon>Neiella</taxon>
    </lineage>
</organism>
<dbReference type="InterPro" id="IPR008766">
    <property type="entry name" value="Replication_gene_A-like"/>
</dbReference>
<protein>
    <submittedName>
        <fullName evidence="8">Replication endonuclease</fullName>
    </submittedName>
</protein>
<keyword evidence="9" id="KW-1185">Reference proteome</keyword>
<evidence type="ECO:0000256" key="6">
    <source>
        <dbReference type="ARBA" id="ARBA00022801"/>
    </source>
</evidence>
<evidence type="ECO:0000313" key="8">
    <source>
        <dbReference type="EMBL" id="MBW8189675.1"/>
    </source>
</evidence>
<accession>A0ABS7EBP3</accession>
<evidence type="ECO:0000313" key="9">
    <source>
        <dbReference type="Proteomes" id="UP001166251"/>
    </source>
</evidence>